<comment type="caution">
    <text evidence="3">The sequence shown here is derived from an EMBL/GenBank/DDBJ whole genome shotgun (WGS) entry which is preliminary data.</text>
</comment>
<keyword evidence="4" id="KW-1185">Reference proteome</keyword>
<feature type="domain" description="RNB" evidence="2">
    <location>
        <begin position="511"/>
        <end position="862"/>
    </location>
</feature>
<dbReference type="RefSeq" id="XP_064768994.1">
    <property type="nucleotide sequence ID" value="XM_064912463.1"/>
</dbReference>
<dbReference type="InterPro" id="IPR001900">
    <property type="entry name" value="RNase_II/R"/>
</dbReference>
<dbReference type="EMBL" id="JBBJBU010000004">
    <property type="protein sequence ID" value="KAK7205961.1"/>
    <property type="molecule type" value="Genomic_DNA"/>
</dbReference>
<evidence type="ECO:0000313" key="4">
    <source>
        <dbReference type="Proteomes" id="UP001498771"/>
    </source>
</evidence>
<dbReference type="InterPro" id="IPR012340">
    <property type="entry name" value="NA-bd_OB-fold"/>
</dbReference>
<dbReference type="InterPro" id="IPR050180">
    <property type="entry name" value="RNR_Ribonuclease"/>
</dbReference>
<evidence type="ECO:0000256" key="1">
    <source>
        <dbReference type="SAM" id="MobiDB-lite"/>
    </source>
</evidence>
<feature type="region of interest" description="Disordered" evidence="1">
    <location>
        <begin position="34"/>
        <end position="71"/>
    </location>
</feature>
<dbReference type="Pfam" id="PF00773">
    <property type="entry name" value="RNB"/>
    <property type="match status" value="1"/>
</dbReference>
<dbReference type="SUPFAM" id="SSF50249">
    <property type="entry name" value="Nucleic acid-binding proteins"/>
    <property type="match status" value="1"/>
</dbReference>
<dbReference type="GeneID" id="90037975"/>
<proteinExistence type="predicted"/>
<evidence type="ECO:0000313" key="3">
    <source>
        <dbReference type="EMBL" id="KAK7205961.1"/>
    </source>
</evidence>
<dbReference type="PANTHER" id="PTHR23355">
    <property type="entry name" value="RIBONUCLEASE"/>
    <property type="match status" value="1"/>
</dbReference>
<dbReference type="Proteomes" id="UP001498771">
    <property type="component" value="Unassembled WGS sequence"/>
</dbReference>
<protein>
    <recommendedName>
        <fullName evidence="2">RNB domain-containing protein</fullName>
    </recommendedName>
</protein>
<accession>A0ABR1F806</accession>
<dbReference type="PANTHER" id="PTHR23355:SF65">
    <property type="entry name" value="EXORIBONUCLEASE CYT-4, PUTATIVE (AFU_ORTHOLOGUE AFUA_7G01550)-RELATED"/>
    <property type="match status" value="1"/>
</dbReference>
<reference evidence="3 4" key="1">
    <citation type="submission" date="2024-03" db="EMBL/GenBank/DDBJ databases">
        <title>Genome-scale model development and genomic sequencing of the oleaginous clade Lipomyces.</title>
        <authorList>
            <consortium name="Lawrence Berkeley National Laboratory"/>
            <person name="Czajka J.J."/>
            <person name="Han Y."/>
            <person name="Kim J."/>
            <person name="Mondo S.J."/>
            <person name="Hofstad B.A."/>
            <person name="Robles A."/>
            <person name="Haridas S."/>
            <person name="Riley R."/>
            <person name="LaButti K."/>
            <person name="Pangilinan J."/>
            <person name="Andreopoulos W."/>
            <person name="Lipzen A."/>
            <person name="Yan J."/>
            <person name="Wang M."/>
            <person name="Ng V."/>
            <person name="Grigoriev I.V."/>
            <person name="Spatafora J.W."/>
            <person name="Magnuson J.K."/>
            <person name="Baker S.E."/>
            <person name="Pomraning K.R."/>
        </authorList>
    </citation>
    <scope>NUCLEOTIDE SEQUENCE [LARGE SCALE GENOMIC DNA]</scope>
    <source>
        <strain evidence="3 4">Phaff 52-87</strain>
    </source>
</reference>
<dbReference type="SMART" id="SM00955">
    <property type="entry name" value="RNB"/>
    <property type="match status" value="1"/>
</dbReference>
<evidence type="ECO:0000259" key="2">
    <source>
        <dbReference type="SMART" id="SM00955"/>
    </source>
</evidence>
<sequence length="986" mass="111043">MQRARILRSGISTVRKRCVVSGVELRASRLAWTHPRHKSTQAEPEDSLKEPPRVRAPAPGNKFKQPRANRAESAKIASKILRGGSGTVLEGILSRIEGRRQRLERLAQQSILYKNPFNGVYTAGHVFTPGLWHQNLEPGDLVCCGKQKDFGVVVNVYNAGFTLKVVILTVTRSLQIVNQNAASFCIKHFVPRKVAEACLVPLTLDMSDVLLTSGNVYVDQTAKRASLSSDEVPVWIAPIQIAEQVCKIIRHFQTEAMALNASLMPMAEEIHRELSAQDESKIMSLFDIADYIRPRVTFDPKAINVFYFAVHTLISEDTIRWQAGSSVGFRHLEFAATSRTRVEQVERGIEYVRDINGEVARSFIEKCVKLIKYYRKFNKSDPAEINAAEQPHTTFSDSDQAIIRTIMLHLSLYASSGENQKIFSLVGRLLREIDMWGDSVAFEASTARQLLYEIGVLPRWVDLRSINVLDGREVADLSQIVYKKDKNLGGGAMRGEGMPKLELKDRMEKFRHDFGDLPVYCVDGPGAEEIDDGISIEAAEDGATWVHVHIANPTAFFHKDDEIITRAASRWETIYLNEGSRPLLPAEVIAASGLRRPEGEAEDSPRPVLTFSIKLDANVEIIDYAVRPSHVRNIKSVTYGDLSEAMNWDYSLGDYGFPQQYELPYVDNTGRNTGTARVLSESDKQSLQLGFEVAEKVRIRRARAGAQTRPSNHLGIAVNEDIRTVFGLMETTPSEPSYEFPTPDANMRVYRDVYPASYVVSEFMLLAGRVATMYAAERNIQLPFRHGLIASSEKLVPEDYTRAGFLKLIYPKSFNPTNTWYDIEPGPSADLGLLEGYARVTSPLRRYLDMVAHFQLEASIRGEDPVYTRDELEKLIKGYLKFQASGKILKRGERDWRMRYLDQLKQQGGLKLTVIVMSNCLYPEHTPGFNIDYGIPVFISCDRRLDLKIGDYIVCDEVEESDPLLGRPIVKAPSELTPKTRYEFAE</sequence>
<name>A0ABR1F806_9ASCO</name>
<gene>
    <name evidence="3" type="ORF">BZA70DRAFT_277529</name>
</gene>
<organism evidence="3 4">
    <name type="scientific">Myxozyma melibiosi</name>
    <dbReference type="NCBI Taxonomy" id="54550"/>
    <lineage>
        <taxon>Eukaryota</taxon>
        <taxon>Fungi</taxon>
        <taxon>Dikarya</taxon>
        <taxon>Ascomycota</taxon>
        <taxon>Saccharomycotina</taxon>
        <taxon>Lipomycetes</taxon>
        <taxon>Lipomycetales</taxon>
        <taxon>Lipomycetaceae</taxon>
        <taxon>Myxozyma</taxon>
    </lineage>
</organism>